<comment type="caution">
    <text evidence="2">The sequence shown here is derived from an EMBL/GenBank/DDBJ whole genome shotgun (WGS) entry which is preliminary data.</text>
</comment>
<dbReference type="EMBL" id="BDIP01001515">
    <property type="protein sequence ID" value="GCA62832.1"/>
    <property type="molecule type" value="Genomic_DNA"/>
</dbReference>
<dbReference type="AlphaFoldDB" id="A0A391P2Z8"/>
<sequence length="105" mass="12027">MSGLEVVTRIAVEIVSEIPSAVNTQGTEATAIEESRERLRRYRAAVERETALLERLERDRDRREYMALEAEEEAAVQALQDATAERRALEVDIRERDRVAVDVEE</sequence>
<proteinExistence type="predicted"/>
<dbReference type="Proteomes" id="UP000265618">
    <property type="component" value="Unassembled WGS sequence"/>
</dbReference>
<organism evidence="2 3">
    <name type="scientific">Kipferlia bialata</name>
    <dbReference type="NCBI Taxonomy" id="797122"/>
    <lineage>
        <taxon>Eukaryota</taxon>
        <taxon>Metamonada</taxon>
        <taxon>Carpediemonas-like organisms</taxon>
        <taxon>Kipferlia</taxon>
    </lineage>
</organism>
<protein>
    <submittedName>
        <fullName evidence="2">Uncharacterized protein</fullName>
    </submittedName>
</protein>
<evidence type="ECO:0000313" key="2">
    <source>
        <dbReference type="EMBL" id="GCA62832.1"/>
    </source>
</evidence>
<keyword evidence="1" id="KW-0175">Coiled coil</keyword>
<name>A0A391P2Z8_9EUKA</name>
<feature type="coiled-coil region" evidence="1">
    <location>
        <begin position="32"/>
        <end position="85"/>
    </location>
</feature>
<evidence type="ECO:0000313" key="3">
    <source>
        <dbReference type="Proteomes" id="UP000265618"/>
    </source>
</evidence>
<evidence type="ECO:0000256" key="1">
    <source>
        <dbReference type="SAM" id="Coils"/>
    </source>
</evidence>
<accession>A0A391P2Z8</accession>
<keyword evidence="3" id="KW-1185">Reference proteome</keyword>
<gene>
    <name evidence="2" type="ORF">KIPB_006077</name>
</gene>
<reference evidence="2 3" key="1">
    <citation type="journal article" date="2018" name="PLoS ONE">
        <title>The draft genome of Kipferlia bialata reveals reductive genome evolution in fornicate parasites.</title>
        <authorList>
            <person name="Tanifuji G."/>
            <person name="Takabayashi S."/>
            <person name="Kume K."/>
            <person name="Takagi M."/>
            <person name="Nakayama T."/>
            <person name="Kamikawa R."/>
            <person name="Inagaki Y."/>
            <person name="Hashimoto T."/>
        </authorList>
    </citation>
    <scope>NUCLEOTIDE SEQUENCE [LARGE SCALE GENOMIC DNA]</scope>
    <source>
        <strain evidence="2">NY0173</strain>
    </source>
</reference>